<dbReference type="GO" id="GO:0000155">
    <property type="term" value="F:phosphorelay sensor kinase activity"/>
    <property type="evidence" value="ECO:0007669"/>
    <property type="project" value="InterPro"/>
</dbReference>
<dbReference type="Gene3D" id="3.30.565.10">
    <property type="entry name" value="Histidine kinase-like ATPase, C-terminal domain"/>
    <property type="match status" value="1"/>
</dbReference>
<evidence type="ECO:0000256" key="8">
    <source>
        <dbReference type="ARBA" id="ARBA00023012"/>
    </source>
</evidence>
<keyword evidence="7" id="KW-0067">ATP-binding</keyword>
<evidence type="ECO:0000256" key="3">
    <source>
        <dbReference type="ARBA" id="ARBA00022553"/>
    </source>
</evidence>
<accession>A0A1W2FM43</accession>
<gene>
    <name evidence="12" type="ORF">SAMN05661093_07734</name>
</gene>
<evidence type="ECO:0000313" key="12">
    <source>
        <dbReference type="EMBL" id="SMD22953.1"/>
    </source>
</evidence>
<keyword evidence="4" id="KW-0808">Transferase</keyword>
<evidence type="ECO:0000259" key="11">
    <source>
        <dbReference type="Pfam" id="PF07730"/>
    </source>
</evidence>
<dbReference type="GO" id="GO:0016020">
    <property type="term" value="C:membrane"/>
    <property type="evidence" value="ECO:0007669"/>
    <property type="project" value="InterPro"/>
</dbReference>
<feature type="transmembrane region" description="Helical" evidence="9">
    <location>
        <begin position="53"/>
        <end position="73"/>
    </location>
</feature>
<keyword evidence="9" id="KW-0472">Membrane</keyword>
<keyword evidence="6 12" id="KW-0418">Kinase</keyword>
<dbReference type="SUPFAM" id="SSF55874">
    <property type="entry name" value="ATPase domain of HSP90 chaperone/DNA topoisomerase II/histidine kinase"/>
    <property type="match status" value="1"/>
</dbReference>
<dbReference type="EC" id="2.7.13.3" evidence="2"/>
<reference evidence="12 13" key="1">
    <citation type="submission" date="2017-04" db="EMBL/GenBank/DDBJ databases">
        <authorList>
            <person name="Afonso C.L."/>
            <person name="Miller P.J."/>
            <person name="Scott M.A."/>
            <person name="Spackman E."/>
            <person name="Goraichik I."/>
            <person name="Dimitrov K.M."/>
            <person name="Suarez D.L."/>
            <person name="Swayne D.E."/>
        </authorList>
    </citation>
    <scope>NUCLEOTIDE SEQUENCE [LARGE SCALE GENOMIC DNA]</scope>
    <source>
        <strain evidence="12 13">DSM 43828</strain>
    </source>
</reference>
<keyword evidence="13" id="KW-1185">Reference proteome</keyword>
<evidence type="ECO:0000256" key="2">
    <source>
        <dbReference type="ARBA" id="ARBA00012438"/>
    </source>
</evidence>
<evidence type="ECO:0000256" key="9">
    <source>
        <dbReference type="SAM" id="Phobius"/>
    </source>
</evidence>
<evidence type="ECO:0000256" key="5">
    <source>
        <dbReference type="ARBA" id="ARBA00022741"/>
    </source>
</evidence>
<dbReference type="Proteomes" id="UP000192674">
    <property type="component" value="Unassembled WGS sequence"/>
</dbReference>
<dbReference type="AlphaFoldDB" id="A0A1W2FM43"/>
<keyword evidence="8" id="KW-0902">Two-component regulatory system</keyword>
<feature type="transmembrane region" description="Helical" evidence="9">
    <location>
        <begin position="127"/>
        <end position="145"/>
    </location>
</feature>
<organism evidence="12 13">
    <name type="scientific">Kibdelosporangium aridum</name>
    <dbReference type="NCBI Taxonomy" id="2030"/>
    <lineage>
        <taxon>Bacteria</taxon>
        <taxon>Bacillati</taxon>
        <taxon>Actinomycetota</taxon>
        <taxon>Actinomycetes</taxon>
        <taxon>Pseudonocardiales</taxon>
        <taxon>Pseudonocardiaceae</taxon>
        <taxon>Kibdelosporangium</taxon>
    </lineage>
</organism>
<proteinExistence type="predicted"/>
<dbReference type="GO" id="GO:0046983">
    <property type="term" value="F:protein dimerization activity"/>
    <property type="evidence" value="ECO:0007669"/>
    <property type="project" value="InterPro"/>
</dbReference>
<protein>
    <recommendedName>
        <fullName evidence="2">histidine kinase</fullName>
        <ecNumber evidence="2">2.7.13.3</ecNumber>
    </recommendedName>
</protein>
<dbReference type="CDD" id="cd16917">
    <property type="entry name" value="HATPase_UhpB-NarQ-NarX-like"/>
    <property type="match status" value="1"/>
</dbReference>
<dbReference type="Pfam" id="PF02518">
    <property type="entry name" value="HATPase_c"/>
    <property type="match status" value="1"/>
</dbReference>
<feature type="domain" description="Histidine kinase/HSP90-like ATPase" evidence="10">
    <location>
        <begin position="273"/>
        <end position="359"/>
    </location>
</feature>
<dbReference type="PANTHER" id="PTHR24421:SF10">
    <property type="entry name" value="NITRATE_NITRITE SENSOR PROTEIN NARQ"/>
    <property type="match status" value="1"/>
</dbReference>
<dbReference type="EMBL" id="FWXV01000008">
    <property type="protein sequence ID" value="SMD22953.1"/>
    <property type="molecule type" value="Genomic_DNA"/>
</dbReference>
<dbReference type="PANTHER" id="PTHR24421">
    <property type="entry name" value="NITRATE/NITRITE SENSOR PROTEIN NARX-RELATED"/>
    <property type="match status" value="1"/>
</dbReference>
<dbReference type="InterPro" id="IPR003594">
    <property type="entry name" value="HATPase_dom"/>
</dbReference>
<feature type="domain" description="Signal transduction histidine kinase subgroup 3 dimerisation and phosphoacceptor" evidence="11">
    <location>
        <begin position="164"/>
        <end position="229"/>
    </location>
</feature>
<dbReference type="GO" id="GO:0005524">
    <property type="term" value="F:ATP binding"/>
    <property type="evidence" value="ECO:0007669"/>
    <property type="project" value="UniProtKB-KW"/>
</dbReference>
<dbReference type="Pfam" id="PF07730">
    <property type="entry name" value="HisKA_3"/>
    <property type="match status" value="1"/>
</dbReference>
<dbReference type="InterPro" id="IPR036890">
    <property type="entry name" value="HATPase_C_sf"/>
</dbReference>
<evidence type="ECO:0000259" key="10">
    <source>
        <dbReference type="Pfam" id="PF02518"/>
    </source>
</evidence>
<dbReference type="InterPro" id="IPR011712">
    <property type="entry name" value="Sig_transdc_His_kin_sub3_dim/P"/>
</dbReference>
<comment type="catalytic activity">
    <reaction evidence="1">
        <text>ATP + protein L-histidine = ADP + protein N-phospho-L-histidine.</text>
        <dbReference type="EC" id="2.7.13.3"/>
    </reaction>
</comment>
<dbReference type="Gene3D" id="1.20.5.1930">
    <property type="match status" value="1"/>
</dbReference>
<name>A0A1W2FM43_KIBAR</name>
<evidence type="ECO:0000256" key="7">
    <source>
        <dbReference type="ARBA" id="ARBA00022840"/>
    </source>
</evidence>
<dbReference type="OrthoDB" id="227596at2"/>
<keyword evidence="9" id="KW-0812">Transmembrane</keyword>
<evidence type="ECO:0000256" key="6">
    <source>
        <dbReference type="ARBA" id="ARBA00022777"/>
    </source>
</evidence>
<sequence length="364" mass="39009">MTDVALGVAFAALLVYWAARISGSWGGTYWQFDFAAGTVVCIIALMRRRNLAYLAVAGLTVAAVAVLVARLAHLPSQPGPAMTLALTVLVAAAIRTLQPLPASVVAAAGLAVAAGSAFTAHDPASSPVMVLNGMGWLAAVTIGLLRRLRDSRRRAVIEKVRRDERLELARELHDIVAHHITGVVLRTQAARIVRRKQPEELDGALADIETAGSEALTAMRRVVGLLRDEDVTAGLLGPEQLSELVRRFTKHGPRVRLQLPEGEPVWQPEITSTVYRIVQESLTNVSQHAPRARSVSVDVSQDQDRVTVEVVDDAPPAPALHRAGYGLVGLRERVEALDGVLSAGPRPGGGWSVLATLPTVMRKR</sequence>
<feature type="transmembrane region" description="Helical" evidence="9">
    <location>
        <begin position="30"/>
        <end position="46"/>
    </location>
</feature>
<keyword evidence="3" id="KW-0597">Phosphoprotein</keyword>
<keyword evidence="9" id="KW-1133">Transmembrane helix</keyword>
<evidence type="ECO:0000313" key="13">
    <source>
        <dbReference type="Proteomes" id="UP000192674"/>
    </source>
</evidence>
<evidence type="ECO:0000256" key="4">
    <source>
        <dbReference type="ARBA" id="ARBA00022679"/>
    </source>
</evidence>
<evidence type="ECO:0000256" key="1">
    <source>
        <dbReference type="ARBA" id="ARBA00000085"/>
    </source>
</evidence>
<keyword evidence="5" id="KW-0547">Nucleotide-binding</keyword>
<dbReference type="InterPro" id="IPR050482">
    <property type="entry name" value="Sensor_HK_TwoCompSys"/>
</dbReference>